<organism evidence="1">
    <name type="scientific">Citrus sinensis</name>
    <name type="common">Sweet orange</name>
    <name type="synonym">Citrus aurantium var. sinensis</name>
    <dbReference type="NCBI Taxonomy" id="2711"/>
    <lineage>
        <taxon>Eukaryota</taxon>
        <taxon>Viridiplantae</taxon>
        <taxon>Streptophyta</taxon>
        <taxon>Embryophyta</taxon>
        <taxon>Tracheophyta</taxon>
        <taxon>Spermatophyta</taxon>
        <taxon>Magnoliopsida</taxon>
        <taxon>eudicotyledons</taxon>
        <taxon>Gunneridae</taxon>
        <taxon>Pentapetalae</taxon>
        <taxon>rosids</taxon>
        <taxon>malvids</taxon>
        <taxon>Sapindales</taxon>
        <taxon>Rutaceae</taxon>
        <taxon>Aurantioideae</taxon>
        <taxon>Citrus</taxon>
    </lineage>
</organism>
<accession>Q5NDC8</accession>
<reference evidence="1" key="1">
    <citation type="submission" date="2004-12" db="EMBL/GenBank/DDBJ databases">
        <authorList>
            <person name="Martelli G."/>
        </authorList>
    </citation>
    <scope>NUCLEOTIDE SEQUENCE</scope>
</reference>
<keyword evidence="1" id="KW-0560">Oxidoreductase</keyword>
<evidence type="ECO:0000313" key="1">
    <source>
        <dbReference type="EMBL" id="CAI32693.1"/>
    </source>
</evidence>
<sequence>MPGAAYLDRLMSGGAQQLRVLVQPSNERVARADQYLIRCSSYGFSYLGVWSCYPGGPRKPISL</sequence>
<proteinExistence type="evidence at transcript level"/>
<dbReference type="EMBL" id="AJ870308">
    <property type="protein sequence ID" value="CAI32693.1"/>
    <property type="molecule type" value="mRNA"/>
</dbReference>
<protein>
    <submittedName>
        <fullName evidence="1">Putative gibberellin dioxygenase</fullName>
    </submittedName>
</protein>
<name>Q5NDC8_CITSI</name>
<keyword evidence="1" id="KW-0223">Dioxygenase</keyword>
<dbReference type="GO" id="GO:0051213">
    <property type="term" value="F:dioxygenase activity"/>
    <property type="evidence" value="ECO:0007669"/>
    <property type="project" value="UniProtKB-KW"/>
</dbReference>
<dbReference type="AlphaFoldDB" id="Q5NDC8"/>
<feature type="non-terminal residue" evidence="1">
    <location>
        <position position="63"/>
    </location>
</feature>